<organism evidence="4 5">
    <name type="scientific">Candidatus Pristimantibacillus lignocellulolyticus</name>
    <dbReference type="NCBI Taxonomy" id="2994561"/>
    <lineage>
        <taxon>Bacteria</taxon>
        <taxon>Bacillati</taxon>
        <taxon>Bacillota</taxon>
        <taxon>Bacilli</taxon>
        <taxon>Bacillales</taxon>
        <taxon>Paenibacillaceae</taxon>
        <taxon>Candidatus Pristimantibacillus</taxon>
    </lineage>
</organism>
<name>A0A9J6ZCL4_9BACL</name>
<dbReference type="KEGG" id="plig:NAG76_17270"/>
<dbReference type="GO" id="GO:0008206">
    <property type="term" value="P:bile acid metabolic process"/>
    <property type="evidence" value="ECO:0007669"/>
    <property type="project" value="UniProtKB-ARBA"/>
</dbReference>
<evidence type="ECO:0000256" key="3">
    <source>
        <dbReference type="ARBA" id="ARBA00023002"/>
    </source>
</evidence>
<dbReference type="Gene3D" id="3.40.50.720">
    <property type="entry name" value="NAD(P)-binding Rossmann-like Domain"/>
    <property type="match status" value="1"/>
</dbReference>
<dbReference type="InterPro" id="IPR002347">
    <property type="entry name" value="SDR_fam"/>
</dbReference>
<evidence type="ECO:0000313" key="4">
    <source>
        <dbReference type="EMBL" id="URN93569.1"/>
    </source>
</evidence>
<gene>
    <name evidence="4" type="ORF">NAG76_17270</name>
</gene>
<reference evidence="4" key="1">
    <citation type="submission" date="2022-05" db="EMBL/GenBank/DDBJ databases">
        <title>Novel bacterial taxa in a minimal lignocellulolytic consortium and its capacity to transform plastics disclosed by genome-resolved metagenomics.</title>
        <authorList>
            <person name="Rodriguez C.A.D."/>
            <person name="Diaz-Garcia L."/>
            <person name="Herrera K."/>
            <person name="Tarazona N.A."/>
            <person name="Sproer C."/>
            <person name="Overmann J."/>
            <person name="Jimenez D.J."/>
        </authorList>
    </citation>
    <scope>NUCLEOTIDE SEQUENCE</scope>
    <source>
        <strain evidence="4">MAG5</strain>
    </source>
</reference>
<dbReference type="PANTHER" id="PTHR43618:SF8">
    <property type="entry name" value="7ALPHA-HYDROXYSTEROID DEHYDROGENASE"/>
    <property type="match status" value="1"/>
</dbReference>
<dbReference type="SUPFAM" id="SSF51735">
    <property type="entry name" value="NAD(P)-binding Rossmann-fold domains"/>
    <property type="match status" value="1"/>
</dbReference>
<dbReference type="InterPro" id="IPR036291">
    <property type="entry name" value="NAD(P)-bd_dom_sf"/>
</dbReference>
<keyword evidence="2" id="KW-0521">NADP</keyword>
<accession>A0A9J6ZCL4</accession>
<dbReference type="Proteomes" id="UP001056756">
    <property type="component" value="Chromosome"/>
</dbReference>
<proteinExistence type="inferred from homology"/>
<dbReference type="PRINTS" id="PR00080">
    <property type="entry name" value="SDRFAMILY"/>
</dbReference>
<dbReference type="EMBL" id="CP097899">
    <property type="protein sequence ID" value="URN93569.1"/>
    <property type="molecule type" value="Genomic_DNA"/>
</dbReference>
<evidence type="ECO:0000256" key="2">
    <source>
        <dbReference type="ARBA" id="ARBA00022857"/>
    </source>
</evidence>
<protein>
    <submittedName>
        <fullName evidence="4">SDR family oxidoreductase</fullName>
    </submittedName>
</protein>
<dbReference type="GO" id="GO:0016491">
    <property type="term" value="F:oxidoreductase activity"/>
    <property type="evidence" value="ECO:0007669"/>
    <property type="project" value="UniProtKB-KW"/>
</dbReference>
<dbReference type="InterPro" id="IPR052178">
    <property type="entry name" value="Sec_Metab_Biosynth_SDR"/>
</dbReference>
<comment type="similarity">
    <text evidence="1">Belongs to the short-chain dehydrogenases/reductases (SDR) family.</text>
</comment>
<dbReference type="FunFam" id="3.40.50.720:FF:000084">
    <property type="entry name" value="Short-chain dehydrogenase reductase"/>
    <property type="match status" value="1"/>
</dbReference>
<dbReference type="Pfam" id="PF13561">
    <property type="entry name" value="adh_short_C2"/>
    <property type="match status" value="1"/>
</dbReference>
<dbReference type="PRINTS" id="PR00081">
    <property type="entry name" value="GDHRDH"/>
</dbReference>
<sequence length="256" mass="27530">MSKLFDLTGKTAVAIGGNSVLGSSIAHGLAEHGAKVAIVGRNMEKAEEVVKAIVDNGGEAKAFQANVSQRESLLQVATDIEAWSGGWDILLNAPGKNSSTPFLELEMDEYDDIMDVNLKGIVQACQIFAQKNIEQQRSGSIINISSVSSTTPLSRVFTYSVSKAALNSATQYLAREFALHNIRVNAIIPGFFPAEQNRKILSPDRIESIMKHTPMQRFGTPEELQGAAIWLASEQASSFVTGALIRVDGGFGSMTI</sequence>
<keyword evidence="3" id="KW-0560">Oxidoreductase</keyword>
<dbReference type="PANTHER" id="PTHR43618">
    <property type="entry name" value="7-ALPHA-HYDROXYSTEROID DEHYDROGENASE"/>
    <property type="match status" value="1"/>
</dbReference>
<dbReference type="AlphaFoldDB" id="A0A9J6ZCL4"/>
<evidence type="ECO:0000256" key="1">
    <source>
        <dbReference type="ARBA" id="ARBA00006484"/>
    </source>
</evidence>
<evidence type="ECO:0000313" key="5">
    <source>
        <dbReference type="Proteomes" id="UP001056756"/>
    </source>
</evidence>